<protein>
    <submittedName>
        <fullName evidence="4">Peptidase M75</fullName>
    </submittedName>
</protein>
<dbReference type="InterPro" id="IPR034982">
    <property type="entry name" value="Imelysin-like_IrpA"/>
</dbReference>
<dbReference type="GO" id="GO:0030313">
    <property type="term" value="C:cell envelope"/>
    <property type="evidence" value="ECO:0007669"/>
    <property type="project" value="UniProtKB-SubCell"/>
</dbReference>
<comment type="caution">
    <text evidence="4">The sequence shown here is derived from an EMBL/GenBank/DDBJ whole genome shotgun (WGS) entry which is preliminary data.</text>
</comment>
<evidence type="ECO:0000256" key="2">
    <source>
        <dbReference type="ARBA" id="ARBA00022729"/>
    </source>
</evidence>
<evidence type="ECO:0000259" key="3">
    <source>
        <dbReference type="Pfam" id="PF09375"/>
    </source>
</evidence>
<dbReference type="AlphaFoldDB" id="A0A6B3N7C4"/>
<reference evidence="4" key="1">
    <citation type="submission" date="2019-11" db="EMBL/GenBank/DDBJ databases">
        <title>Genomic insights into an expanded diversity of filamentous marine cyanobacteria reveals the extraordinary biosynthetic potential of Moorea and Okeania.</title>
        <authorList>
            <person name="Ferreira Leao T."/>
            <person name="Wang M."/>
            <person name="Moss N."/>
            <person name="Da Silva R."/>
            <person name="Sanders J."/>
            <person name="Nurk S."/>
            <person name="Gurevich A."/>
            <person name="Humphrey G."/>
            <person name="Reher R."/>
            <person name="Zhu Q."/>
            <person name="Belda-Ferre P."/>
            <person name="Glukhov E."/>
            <person name="Rex R."/>
            <person name="Dorrestein P.C."/>
            <person name="Knight R."/>
            <person name="Pevzner P."/>
            <person name="Gerwick W.H."/>
            <person name="Gerwick L."/>
        </authorList>
    </citation>
    <scope>NUCLEOTIDE SEQUENCE</scope>
    <source>
        <strain evidence="4">SIO1C4</strain>
    </source>
</reference>
<keyword evidence="2" id="KW-0732">Signal</keyword>
<comment type="subcellular location">
    <subcellularLocation>
        <location evidence="1">Cell envelope</location>
    </subcellularLocation>
</comment>
<dbReference type="Gene3D" id="1.20.1420.20">
    <property type="entry name" value="M75 peptidase, HXXE motif"/>
    <property type="match status" value="1"/>
</dbReference>
<dbReference type="EMBL" id="JAAHFQ010000382">
    <property type="protein sequence ID" value="NER29526.1"/>
    <property type="molecule type" value="Genomic_DNA"/>
</dbReference>
<evidence type="ECO:0000256" key="1">
    <source>
        <dbReference type="ARBA" id="ARBA00004196"/>
    </source>
</evidence>
<proteinExistence type="predicted"/>
<accession>A0A6B3N7C4</accession>
<gene>
    <name evidence="4" type="ORF">F6J89_18345</name>
</gene>
<name>A0A6B3N7C4_9CYAN</name>
<sequence length="389" mass="42562">MVKESLSLPIPRHWLSRSIWLVLCSSLLTLSNGCTNPSAANANSSLQSNQLENQISAGVSGLQAIVVRDFADQVVVPTYEQLVVKAGLLSATVEALVKNPNQQTLQAAQQSWIVARSPWEQSEAFAFGPADSLGYDGDLDDWPVNETDVKAVLESNDQLTLEYVQNLQTTQKGFHTIELLLFGADNNRSVTDFSPRKLEYLKFLAEAFNQSANDLLTSWVKGVNGNPPYRQVLATAGDIENRAYPTVNAGVEEIVQGMLGCLDEVANEKIGEPLETKETEGLESRFSHTSLEDFKNNLLSAKNAYLGEVPEAGTSGKSLSNYVAQLNPELDQQVRREMQRAIEAIAAIPTPIETKINQPDAQVKMEAAQQAVLKLHSTIEQEVLPLVQG</sequence>
<evidence type="ECO:0000313" key="4">
    <source>
        <dbReference type="EMBL" id="NER29526.1"/>
    </source>
</evidence>
<dbReference type="Pfam" id="PF09375">
    <property type="entry name" value="Peptidase_M75"/>
    <property type="match status" value="1"/>
</dbReference>
<organism evidence="4">
    <name type="scientific">Symploca sp. SIO1C4</name>
    <dbReference type="NCBI Taxonomy" id="2607765"/>
    <lineage>
        <taxon>Bacteria</taxon>
        <taxon>Bacillati</taxon>
        <taxon>Cyanobacteriota</taxon>
        <taxon>Cyanophyceae</taxon>
        <taxon>Coleofasciculales</taxon>
        <taxon>Coleofasciculaceae</taxon>
        <taxon>Symploca</taxon>
    </lineage>
</organism>
<dbReference type="InterPro" id="IPR038352">
    <property type="entry name" value="Imelysin_sf"/>
</dbReference>
<dbReference type="InterPro" id="IPR018976">
    <property type="entry name" value="Imelysin-like"/>
</dbReference>
<dbReference type="CDD" id="cd14658">
    <property type="entry name" value="Imelysin-like_IrpA"/>
    <property type="match status" value="1"/>
</dbReference>
<feature type="domain" description="Imelysin-like" evidence="3">
    <location>
        <begin position="76"/>
        <end position="378"/>
    </location>
</feature>